<dbReference type="InterPro" id="IPR038377">
    <property type="entry name" value="Na/Glc_symporter_sf"/>
</dbReference>
<dbReference type="Gene3D" id="1.20.1730.10">
    <property type="entry name" value="Sodium/glucose cotransporter"/>
    <property type="match status" value="1"/>
</dbReference>
<feature type="transmembrane region" description="Helical" evidence="16">
    <location>
        <begin position="367"/>
        <end position="390"/>
    </location>
</feature>
<keyword evidence="8 16" id="KW-0915">Sodium</keyword>
<evidence type="ECO:0000256" key="6">
    <source>
        <dbReference type="ARBA" id="ARBA00022847"/>
    </source>
</evidence>
<evidence type="ECO:0000313" key="17">
    <source>
        <dbReference type="EMBL" id="KPX87847.1"/>
    </source>
</evidence>
<feature type="transmembrane region" description="Helical" evidence="16">
    <location>
        <begin position="234"/>
        <end position="254"/>
    </location>
</feature>
<sequence length="537" mass="57238">MPILAERSVNAVSGAKARMRRISVAIPFGIGCQHKNNAKAELISVSNPTLITFVIYIAAMVLIGLMAYRSTNNLSDYILGGRSLGSVVTALSAGASDMSGWLLMGLPGAIYMSGLSESWIAIGLIIGAYLNWLFVAGRLRVQTEHNGDALTLPDYFSSRFEDSSGLLRIISAIVILVFFTIYCASGIVAGARLFESTFGMSYETALWAGAAATIAYTFVGGFLAVSWTDTVQATLMIFALILTPIIVLLATGGVDTTFLAIEAKDPTSFDMFKNTTFIGIISLLGWGLGYFGQPHILARFMAADSVKSIASARRISMAWMILCLGGTVAVGFFGIAYFSAHPDVAGPVTENPERVFIELAKLLFNPWIAGVLLSAILAAVMSTLSCQLLVCSSALTEDFYKAYLRKGASQLELVWVGRAMVLLIAVIAILLAANPENRVLGLVSYAWAGFGAAFGPVVLISVLWKGMTRNGALAGVIVGAATVVLWKQFSTLGLYEIIPGFILASIAIVVFSLIGKPASASMQTRFLAAEQEFKANR</sequence>
<organism evidence="17 18">
    <name type="scientific">Pseudomonas meliae</name>
    <dbReference type="NCBI Taxonomy" id="86176"/>
    <lineage>
        <taxon>Bacteria</taxon>
        <taxon>Pseudomonadati</taxon>
        <taxon>Pseudomonadota</taxon>
        <taxon>Gammaproteobacteria</taxon>
        <taxon>Pseudomonadales</taxon>
        <taxon>Pseudomonadaceae</taxon>
        <taxon>Pseudomonas</taxon>
    </lineage>
</organism>
<evidence type="ECO:0000256" key="16">
    <source>
        <dbReference type="RuleBase" id="RU366012"/>
    </source>
</evidence>
<comment type="catalytic activity">
    <reaction evidence="12">
        <text>L-proline(in) + Na(+)(in) = L-proline(out) + Na(+)(out)</text>
        <dbReference type="Rhea" id="RHEA:28967"/>
        <dbReference type="ChEBI" id="CHEBI:29101"/>
        <dbReference type="ChEBI" id="CHEBI:60039"/>
    </reaction>
</comment>
<gene>
    <name evidence="17" type="ORF">ALO64_04585</name>
</gene>
<feature type="transmembrane region" description="Helical" evidence="16">
    <location>
        <begin position="166"/>
        <end position="194"/>
    </location>
</feature>
<protein>
    <recommendedName>
        <fullName evidence="13 16">Sodium/proline symporter</fullName>
    </recommendedName>
    <alternativeName>
        <fullName evidence="14 16">Proline permease</fullName>
    </alternativeName>
</protein>
<keyword evidence="9 16" id="KW-0406">Ion transport</keyword>
<dbReference type="InterPro" id="IPR011851">
    <property type="entry name" value="Na/Pro_symporter"/>
</dbReference>
<keyword evidence="18" id="KW-1185">Reference proteome</keyword>
<feature type="transmembrane region" description="Helical" evidence="16">
    <location>
        <begin position="317"/>
        <end position="338"/>
    </location>
</feature>
<feature type="transmembrane region" description="Helical" evidence="16">
    <location>
        <begin position="495"/>
        <end position="515"/>
    </location>
</feature>
<feature type="transmembrane region" description="Helical" evidence="16">
    <location>
        <begin position="50"/>
        <end position="68"/>
    </location>
</feature>
<evidence type="ECO:0000256" key="5">
    <source>
        <dbReference type="ARBA" id="ARBA00022692"/>
    </source>
</evidence>
<dbReference type="NCBIfam" id="TIGR00813">
    <property type="entry name" value="sss"/>
    <property type="match status" value="1"/>
</dbReference>
<feature type="transmembrane region" description="Helical" evidence="16">
    <location>
        <begin position="274"/>
        <end position="291"/>
    </location>
</feature>
<keyword evidence="16" id="KW-0029">Amino-acid transport</keyword>
<dbReference type="GO" id="GO:0031402">
    <property type="term" value="F:sodium ion binding"/>
    <property type="evidence" value="ECO:0007669"/>
    <property type="project" value="UniProtKB-UniRule"/>
</dbReference>
<feature type="transmembrane region" description="Helical" evidence="16">
    <location>
        <begin position="471"/>
        <end position="489"/>
    </location>
</feature>
<comment type="similarity">
    <text evidence="2 15">Belongs to the sodium:solute symporter (SSF) (TC 2.A.21) family.</text>
</comment>
<comment type="subcellular location">
    <subcellularLocation>
        <location evidence="16">Cell inner membrane</location>
        <topology evidence="16">Multi-pass membrane protein</topology>
    </subcellularLocation>
    <subcellularLocation>
        <location evidence="1">Cell membrane</location>
        <topology evidence="1">Multi-pass membrane protein</topology>
    </subcellularLocation>
</comment>
<feature type="transmembrane region" description="Helical" evidence="16">
    <location>
        <begin position="411"/>
        <end position="433"/>
    </location>
</feature>
<keyword evidence="11 16" id="KW-0739">Sodium transport</keyword>
<dbReference type="PATRIC" id="fig|86176.4.peg.5157"/>
<evidence type="ECO:0000256" key="2">
    <source>
        <dbReference type="ARBA" id="ARBA00006434"/>
    </source>
</evidence>
<evidence type="ECO:0000256" key="3">
    <source>
        <dbReference type="ARBA" id="ARBA00022448"/>
    </source>
</evidence>
<keyword evidence="4" id="KW-1003">Cell membrane</keyword>
<comment type="function">
    <text evidence="16">Catalyzes the sodium-dependent uptake of extracellular L-proline.</text>
</comment>
<dbReference type="PROSITE" id="PS50283">
    <property type="entry name" value="NA_SOLUT_SYMP_3"/>
    <property type="match status" value="1"/>
</dbReference>
<feature type="transmembrane region" description="Helical" evidence="16">
    <location>
        <begin position="445"/>
        <end position="464"/>
    </location>
</feature>
<dbReference type="InterPro" id="IPR018212">
    <property type="entry name" value="Na/solute_symporter_CS"/>
</dbReference>
<dbReference type="EMBL" id="LJQT01000260">
    <property type="protein sequence ID" value="KPX87847.1"/>
    <property type="molecule type" value="Genomic_DNA"/>
</dbReference>
<evidence type="ECO:0000256" key="1">
    <source>
        <dbReference type="ARBA" id="ARBA00004651"/>
    </source>
</evidence>
<feature type="transmembrane region" description="Helical" evidence="16">
    <location>
        <begin position="118"/>
        <end position="136"/>
    </location>
</feature>
<evidence type="ECO:0000256" key="4">
    <source>
        <dbReference type="ARBA" id="ARBA00022475"/>
    </source>
</evidence>
<evidence type="ECO:0000256" key="14">
    <source>
        <dbReference type="ARBA" id="ARBA00082709"/>
    </source>
</evidence>
<dbReference type="PANTHER" id="PTHR48086:SF3">
    <property type="entry name" value="SODIUM_PROLINE SYMPORTER"/>
    <property type="match status" value="1"/>
</dbReference>
<comment type="caution">
    <text evidence="17">The sequence shown here is derived from an EMBL/GenBank/DDBJ whole genome shotgun (WGS) entry which is preliminary data.</text>
</comment>
<dbReference type="NCBIfam" id="TIGR02121">
    <property type="entry name" value="Na_Pro_sym"/>
    <property type="match status" value="1"/>
</dbReference>
<accession>A0A0N8S3K5</accession>
<evidence type="ECO:0000256" key="12">
    <source>
        <dbReference type="ARBA" id="ARBA00033708"/>
    </source>
</evidence>
<evidence type="ECO:0000256" key="8">
    <source>
        <dbReference type="ARBA" id="ARBA00023053"/>
    </source>
</evidence>
<dbReference type="GO" id="GO:0005886">
    <property type="term" value="C:plasma membrane"/>
    <property type="evidence" value="ECO:0007669"/>
    <property type="project" value="UniProtKB-SubCell"/>
</dbReference>
<evidence type="ECO:0000256" key="10">
    <source>
        <dbReference type="ARBA" id="ARBA00023136"/>
    </source>
</evidence>
<dbReference type="InterPro" id="IPR050277">
    <property type="entry name" value="Sodium:Solute_Symporter"/>
</dbReference>
<evidence type="ECO:0000256" key="15">
    <source>
        <dbReference type="RuleBase" id="RU362091"/>
    </source>
</evidence>
<evidence type="ECO:0000256" key="7">
    <source>
        <dbReference type="ARBA" id="ARBA00022989"/>
    </source>
</evidence>
<keyword evidence="3 16" id="KW-0813">Transport</keyword>
<dbReference type="AlphaFoldDB" id="A0A0N8S3K5"/>
<dbReference type="PROSITE" id="PS00456">
    <property type="entry name" value="NA_SOLUT_SYMP_1"/>
    <property type="match status" value="1"/>
</dbReference>
<dbReference type="CDD" id="cd11475">
    <property type="entry name" value="SLC5sbd_PutP"/>
    <property type="match status" value="1"/>
</dbReference>
<keyword evidence="5 16" id="KW-0812">Transmembrane</keyword>
<keyword evidence="7 16" id="KW-1133">Transmembrane helix</keyword>
<dbReference type="InterPro" id="IPR001734">
    <property type="entry name" value="Na/solute_symporter"/>
</dbReference>
<dbReference type="GO" id="GO:0015193">
    <property type="term" value="F:L-proline transmembrane transporter activity"/>
    <property type="evidence" value="ECO:0007669"/>
    <property type="project" value="TreeGrafter"/>
</dbReference>
<dbReference type="GO" id="GO:0005298">
    <property type="term" value="F:proline:sodium symporter activity"/>
    <property type="evidence" value="ECO:0007669"/>
    <property type="project" value="UniProtKB-UniRule"/>
</dbReference>
<evidence type="ECO:0000256" key="9">
    <source>
        <dbReference type="ARBA" id="ARBA00023065"/>
    </source>
</evidence>
<dbReference type="Proteomes" id="UP000050455">
    <property type="component" value="Unassembled WGS sequence"/>
</dbReference>
<proteinExistence type="inferred from homology"/>
<evidence type="ECO:0000313" key="18">
    <source>
        <dbReference type="Proteomes" id="UP000050455"/>
    </source>
</evidence>
<reference evidence="17 18" key="1">
    <citation type="submission" date="2015-09" db="EMBL/GenBank/DDBJ databases">
        <title>Genome announcement of multiple Pseudomonas syringae strains.</title>
        <authorList>
            <person name="Thakur S."/>
            <person name="Wang P.W."/>
            <person name="Gong Y."/>
            <person name="Weir B.S."/>
            <person name="Guttman D.S."/>
        </authorList>
    </citation>
    <scope>NUCLEOTIDE SEQUENCE [LARGE SCALE GENOMIC DNA]</scope>
    <source>
        <strain evidence="17 18">ICMP6289</strain>
    </source>
</reference>
<dbReference type="FunFam" id="1.20.1730.10:FF:000002">
    <property type="entry name" value="Sodium/proline symporter"/>
    <property type="match status" value="1"/>
</dbReference>
<dbReference type="PANTHER" id="PTHR48086">
    <property type="entry name" value="SODIUM/PROLINE SYMPORTER-RELATED"/>
    <property type="match status" value="1"/>
</dbReference>
<dbReference type="PROSITE" id="PS51257">
    <property type="entry name" value="PROKAR_LIPOPROTEIN"/>
    <property type="match status" value="1"/>
</dbReference>
<evidence type="ECO:0000256" key="13">
    <source>
        <dbReference type="ARBA" id="ARBA00067214"/>
    </source>
</evidence>
<evidence type="ECO:0000256" key="11">
    <source>
        <dbReference type="ARBA" id="ARBA00023201"/>
    </source>
</evidence>
<keyword evidence="16" id="KW-0997">Cell inner membrane</keyword>
<dbReference type="GO" id="GO:0015824">
    <property type="term" value="P:proline transport"/>
    <property type="evidence" value="ECO:0007669"/>
    <property type="project" value="UniProtKB-UniRule"/>
</dbReference>
<dbReference type="Pfam" id="PF00474">
    <property type="entry name" value="SSF"/>
    <property type="match status" value="1"/>
</dbReference>
<keyword evidence="6 16" id="KW-0769">Symport</keyword>
<name>A0A0N8S3K5_9PSED</name>
<keyword evidence="10 16" id="KW-0472">Membrane</keyword>
<feature type="transmembrane region" description="Helical" evidence="16">
    <location>
        <begin position="206"/>
        <end position="227"/>
    </location>
</feature>